<dbReference type="AlphaFoldDB" id="A0A3M3LL93"/>
<evidence type="ECO:0000313" key="1">
    <source>
        <dbReference type="EMBL" id="RMN35821.1"/>
    </source>
</evidence>
<comment type="caution">
    <text evidence="1">The sequence shown here is derived from an EMBL/GenBank/DDBJ whole genome shotgun (WGS) entry which is preliminary data.</text>
</comment>
<evidence type="ECO:0000313" key="2">
    <source>
        <dbReference type="Proteomes" id="UP000281372"/>
    </source>
</evidence>
<accession>A0A3M3LL93</accession>
<protein>
    <submittedName>
        <fullName evidence="1">Uncharacterized protein</fullName>
    </submittedName>
</protein>
<dbReference type="EMBL" id="RBOW01000277">
    <property type="protein sequence ID" value="RMN35821.1"/>
    <property type="molecule type" value="Genomic_DNA"/>
</dbReference>
<gene>
    <name evidence="1" type="ORF">ALQ64_03476</name>
</gene>
<organism evidence="1 2">
    <name type="scientific">Pseudomonas cannabina</name>
    <dbReference type="NCBI Taxonomy" id="86840"/>
    <lineage>
        <taxon>Bacteria</taxon>
        <taxon>Pseudomonadati</taxon>
        <taxon>Pseudomonadota</taxon>
        <taxon>Gammaproteobacteria</taxon>
        <taxon>Pseudomonadales</taxon>
        <taxon>Pseudomonadaceae</taxon>
        <taxon>Pseudomonas</taxon>
    </lineage>
</organism>
<reference evidence="1 2" key="1">
    <citation type="submission" date="2018-08" db="EMBL/GenBank/DDBJ databases">
        <title>Recombination of ecologically and evolutionarily significant loci maintains genetic cohesion in the Pseudomonas syringae species complex.</title>
        <authorList>
            <person name="Dillon M."/>
            <person name="Thakur S."/>
            <person name="Almeida R.N.D."/>
            <person name="Weir B.S."/>
            <person name="Guttman D.S."/>
        </authorList>
    </citation>
    <scope>NUCLEOTIDE SEQUENCE [LARGE SCALE GENOMIC DNA]</scope>
    <source>
        <strain evidence="1 2">ICMP 2821</strain>
    </source>
</reference>
<sequence>MSLWDVLVEATIDSIHVFSIEKEIRIHVTSPWKGRKCYQIIAKGVDNFALNDMRLLNIVDRVNFLDVSNGQEVETAHCLFFLMRGRDPQPDDLNSVDFLRKLDLVRTGKLVLFEIEAVYGAACILLAESVVLEPLHAARLHT</sequence>
<proteinExistence type="predicted"/>
<dbReference type="RefSeq" id="WP_054999322.1">
    <property type="nucleotide sequence ID" value="NZ_FNKU01000001.1"/>
</dbReference>
<dbReference type="Proteomes" id="UP000281372">
    <property type="component" value="Unassembled WGS sequence"/>
</dbReference>
<name>A0A3M3LL93_PSECA</name>